<dbReference type="EMBL" id="JANJYJ010000005">
    <property type="protein sequence ID" value="KAK3212446.1"/>
    <property type="molecule type" value="Genomic_DNA"/>
</dbReference>
<gene>
    <name evidence="1" type="ORF">Dsin_017152</name>
</gene>
<evidence type="ECO:0000313" key="1">
    <source>
        <dbReference type="EMBL" id="KAK3212446.1"/>
    </source>
</evidence>
<reference evidence="1" key="1">
    <citation type="journal article" date="2023" name="Plant J.">
        <title>Genome sequences and population genomics provide insights into the demographic history, inbreeding, and mutation load of two 'living fossil' tree species of Dipteronia.</title>
        <authorList>
            <person name="Feng Y."/>
            <person name="Comes H.P."/>
            <person name="Chen J."/>
            <person name="Zhu S."/>
            <person name="Lu R."/>
            <person name="Zhang X."/>
            <person name="Li P."/>
            <person name="Qiu J."/>
            <person name="Olsen K.M."/>
            <person name="Qiu Y."/>
        </authorList>
    </citation>
    <scope>NUCLEOTIDE SEQUENCE</scope>
    <source>
        <strain evidence="1">NBL</strain>
    </source>
</reference>
<sequence length="112" mass="13363">MVIGREFGGLRISWIVLWKLRNLYWRQRSRIEWLKCGDRNTRFFHMNANGRRARNIIKGLMGDDGRWYDTKPGMEKIIQDYFSTIFQTTNPTQMALENVLNKVHPKLSPCMK</sequence>
<evidence type="ECO:0000313" key="2">
    <source>
        <dbReference type="Proteomes" id="UP001281410"/>
    </source>
</evidence>
<accession>A0AAE0AF01</accession>
<name>A0AAE0AF01_9ROSI</name>
<comment type="caution">
    <text evidence="1">The sequence shown here is derived from an EMBL/GenBank/DDBJ whole genome shotgun (WGS) entry which is preliminary data.</text>
</comment>
<organism evidence="1 2">
    <name type="scientific">Dipteronia sinensis</name>
    <dbReference type="NCBI Taxonomy" id="43782"/>
    <lineage>
        <taxon>Eukaryota</taxon>
        <taxon>Viridiplantae</taxon>
        <taxon>Streptophyta</taxon>
        <taxon>Embryophyta</taxon>
        <taxon>Tracheophyta</taxon>
        <taxon>Spermatophyta</taxon>
        <taxon>Magnoliopsida</taxon>
        <taxon>eudicotyledons</taxon>
        <taxon>Gunneridae</taxon>
        <taxon>Pentapetalae</taxon>
        <taxon>rosids</taxon>
        <taxon>malvids</taxon>
        <taxon>Sapindales</taxon>
        <taxon>Sapindaceae</taxon>
        <taxon>Hippocastanoideae</taxon>
        <taxon>Acereae</taxon>
        <taxon>Dipteronia</taxon>
    </lineage>
</organism>
<protein>
    <submittedName>
        <fullName evidence="1">Uncharacterized protein</fullName>
    </submittedName>
</protein>
<dbReference type="Proteomes" id="UP001281410">
    <property type="component" value="Unassembled WGS sequence"/>
</dbReference>
<proteinExistence type="predicted"/>
<dbReference type="AlphaFoldDB" id="A0AAE0AF01"/>
<keyword evidence="2" id="KW-1185">Reference proteome</keyword>